<dbReference type="HOGENOM" id="CLU_058421_6_5_0"/>
<evidence type="ECO:0000313" key="9">
    <source>
        <dbReference type="Proteomes" id="UP000002209"/>
    </source>
</evidence>
<organism evidence="8 9">
    <name type="scientific">Gemmatimonas aurantiaca (strain DSM 14586 / JCM 11422 / NBRC 100505 / T-27)</name>
    <dbReference type="NCBI Taxonomy" id="379066"/>
    <lineage>
        <taxon>Bacteria</taxon>
        <taxon>Pseudomonadati</taxon>
        <taxon>Gemmatimonadota</taxon>
        <taxon>Gemmatimonadia</taxon>
        <taxon>Gemmatimonadales</taxon>
        <taxon>Gemmatimonadaceae</taxon>
        <taxon>Gemmatimonas</taxon>
    </lineage>
</organism>
<dbReference type="InterPro" id="IPR051907">
    <property type="entry name" value="DoxX-like_oxidoreductase"/>
</dbReference>
<dbReference type="Pfam" id="PF07681">
    <property type="entry name" value="DoxX"/>
    <property type="match status" value="1"/>
</dbReference>
<dbReference type="eggNOG" id="COG2259">
    <property type="taxonomic scope" value="Bacteria"/>
</dbReference>
<dbReference type="KEGG" id="gau:GAU_0105"/>
<evidence type="ECO:0000256" key="5">
    <source>
        <dbReference type="ARBA" id="ARBA00022989"/>
    </source>
</evidence>
<dbReference type="AlphaFoldDB" id="C1A3S0"/>
<evidence type="ECO:0000256" key="6">
    <source>
        <dbReference type="ARBA" id="ARBA00023136"/>
    </source>
</evidence>
<feature type="transmembrane region" description="Helical" evidence="7">
    <location>
        <begin position="82"/>
        <end position="101"/>
    </location>
</feature>
<feature type="transmembrane region" description="Helical" evidence="7">
    <location>
        <begin position="16"/>
        <end position="36"/>
    </location>
</feature>
<name>C1A3S0_GEMAT</name>
<sequence length="137" mass="14384">MRSLLRLEAVALQPDLALLLLRVWFGLSLCVLHGWGKIGRLSADPVQFADPFGLGMGPSLALAAAAEVVGALMVVIGLATRWAALGVIVTMATAFFFAHGGKLTGEGNGEMPFLFLGAFLAIFLAGPGRFSVDDKLK</sequence>
<proteinExistence type="inferred from homology"/>
<dbReference type="EMBL" id="AP009153">
    <property type="protein sequence ID" value="BAH37147.1"/>
    <property type="molecule type" value="Genomic_DNA"/>
</dbReference>
<reference evidence="9" key="1">
    <citation type="submission" date="2006-03" db="EMBL/GenBank/DDBJ databases">
        <title>Complete genome sequence of Gemmatimonas aurantiaca T-27 that represents a novel phylum Gemmatimonadetes.</title>
        <authorList>
            <person name="Takasaki K."/>
            <person name="Ichikawa N."/>
            <person name="Miura H."/>
            <person name="Matsushita S."/>
            <person name="Watanabe Y."/>
            <person name="Oguchi A."/>
            <person name="Ankai A."/>
            <person name="Yashiro I."/>
            <person name="Takahashi M."/>
            <person name="Terui Y."/>
            <person name="Fukui S."/>
            <person name="Yokoyama H."/>
            <person name="Tanikawa S."/>
            <person name="Hanada S."/>
            <person name="Kamagata Y."/>
            <person name="Fujita N."/>
        </authorList>
    </citation>
    <scope>NUCLEOTIDE SEQUENCE [LARGE SCALE GENOMIC DNA]</scope>
    <source>
        <strain evidence="9">T-27 / DSM 14586 / JCM 11422 / NBRC 100505</strain>
    </source>
</reference>
<dbReference type="InterPro" id="IPR032808">
    <property type="entry name" value="DoxX"/>
</dbReference>
<evidence type="ECO:0000256" key="1">
    <source>
        <dbReference type="ARBA" id="ARBA00004651"/>
    </source>
</evidence>
<dbReference type="GO" id="GO:0005886">
    <property type="term" value="C:plasma membrane"/>
    <property type="evidence" value="ECO:0007669"/>
    <property type="project" value="UniProtKB-SubCell"/>
</dbReference>
<comment type="subcellular location">
    <subcellularLocation>
        <location evidence="1">Cell membrane</location>
        <topology evidence="1">Multi-pass membrane protein</topology>
    </subcellularLocation>
</comment>
<dbReference type="PANTHER" id="PTHR33452">
    <property type="entry name" value="OXIDOREDUCTASE CATD-RELATED"/>
    <property type="match status" value="1"/>
</dbReference>
<evidence type="ECO:0000256" key="2">
    <source>
        <dbReference type="ARBA" id="ARBA00006679"/>
    </source>
</evidence>
<comment type="similarity">
    <text evidence="2">Belongs to the DoxX family.</text>
</comment>
<evidence type="ECO:0000256" key="4">
    <source>
        <dbReference type="ARBA" id="ARBA00022692"/>
    </source>
</evidence>
<accession>C1A3S0</accession>
<evidence type="ECO:0000256" key="7">
    <source>
        <dbReference type="SAM" id="Phobius"/>
    </source>
</evidence>
<keyword evidence="6 7" id="KW-0472">Membrane</keyword>
<gene>
    <name evidence="8" type="ordered locus">GAU_0105</name>
</gene>
<keyword evidence="4 7" id="KW-0812">Transmembrane</keyword>
<evidence type="ECO:0000313" key="8">
    <source>
        <dbReference type="EMBL" id="BAH37147.1"/>
    </source>
</evidence>
<keyword evidence="5 7" id="KW-1133">Transmembrane helix</keyword>
<feature type="transmembrane region" description="Helical" evidence="7">
    <location>
        <begin position="113"/>
        <end position="132"/>
    </location>
</feature>
<dbReference type="STRING" id="379066.GAU_0105"/>
<evidence type="ECO:0000256" key="3">
    <source>
        <dbReference type="ARBA" id="ARBA00022475"/>
    </source>
</evidence>
<keyword evidence="3" id="KW-1003">Cell membrane</keyword>
<keyword evidence="9" id="KW-1185">Reference proteome</keyword>
<feature type="transmembrane region" description="Helical" evidence="7">
    <location>
        <begin position="56"/>
        <end position="75"/>
    </location>
</feature>
<dbReference type="Proteomes" id="UP000002209">
    <property type="component" value="Chromosome"/>
</dbReference>
<dbReference type="PANTHER" id="PTHR33452:SF1">
    <property type="entry name" value="INNER MEMBRANE PROTEIN YPHA-RELATED"/>
    <property type="match status" value="1"/>
</dbReference>
<protein>
    <submittedName>
        <fullName evidence="8">Hypothetical membrane protein</fullName>
    </submittedName>
</protein>